<evidence type="ECO:0000256" key="1">
    <source>
        <dbReference type="ARBA" id="ARBA00009861"/>
    </source>
</evidence>
<comment type="caution">
    <text evidence="2">The sequence shown here is derived from an EMBL/GenBank/DDBJ whole genome shotgun (WGS) entry which is preliminary data.</text>
</comment>
<dbReference type="PANTHER" id="PTHR31147">
    <property type="entry name" value="ACYL TRANSFERASE 4"/>
    <property type="match status" value="1"/>
</dbReference>
<evidence type="ECO:0000313" key="3">
    <source>
        <dbReference type="Proteomes" id="UP001558713"/>
    </source>
</evidence>
<dbReference type="GO" id="GO:0016746">
    <property type="term" value="F:acyltransferase activity"/>
    <property type="evidence" value="ECO:0007669"/>
    <property type="project" value="UniProtKB-KW"/>
</dbReference>
<sequence>MANQTTQSLPFLLEKKPVELVKPSKHTPCEILSLSILDNDFLNEVHATIYVFKANEENRNDPVSLLRKAFSDLLVYYYPLSGKLMRRENDQKLQLICRGEGVPFEVATASLDLSSLNYIENLDDQVALQLVPEIEIAYDTNVSYQPLALQVTKFACGGFTIGTALTHIVCDGFVWLRSSML</sequence>
<organism evidence="2 3">
    <name type="scientific">Cardamine amara subsp. amara</name>
    <dbReference type="NCBI Taxonomy" id="228776"/>
    <lineage>
        <taxon>Eukaryota</taxon>
        <taxon>Viridiplantae</taxon>
        <taxon>Streptophyta</taxon>
        <taxon>Embryophyta</taxon>
        <taxon>Tracheophyta</taxon>
        <taxon>Spermatophyta</taxon>
        <taxon>Magnoliopsida</taxon>
        <taxon>eudicotyledons</taxon>
        <taxon>Gunneridae</taxon>
        <taxon>Pentapetalae</taxon>
        <taxon>rosids</taxon>
        <taxon>malvids</taxon>
        <taxon>Brassicales</taxon>
        <taxon>Brassicaceae</taxon>
        <taxon>Cardamineae</taxon>
        <taxon>Cardamine</taxon>
    </lineage>
</organism>
<keyword evidence="2" id="KW-0808">Transferase</keyword>
<keyword evidence="2" id="KW-0012">Acyltransferase</keyword>
<dbReference type="InterPro" id="IPR023213">
    <property type="entry name" value="CAT-like_dom_sf"/>
</dbReference>
<accession>A0ABD1AIH2</accession>
<reference evidence="2 3" key="1">
    <citation type="submission" date="2024-04" db="EMBL/GenBank/DDBJ databases">
        <title>Genome assembly C_amara_ONT_v2.</title>
        <authorList>
            <person name="Yant L."/>
            <person name="Moore C."/>
            <person name="Slenker M."/>
        </authorList>
    </citation>
    <scope>NUCLEOTIDE SEQUENCE [LARGE SCALE GENOMIC DNA]</scope>
    <source>
        <tissue evidence="2">Leaf</tissue>
    </source>
</reference>
<dbReference type="InterPro" id="IPR050898">
    <property type="entry name" value="Plant_acyltransferase"/>
</dbReference>
<name>A0ABD1AIH2_CARAN</name>
<dbReference type="EMBL" id="JBANAX010000497">
    <property type="protein sequence ID" value="KAL1206577.1"/>
    <property type="molecule type" value="Genomic_DNA"/>
</dbReference>
<keyword evidence="3" id="KW-1185">Reference proteome</keyword>
<dbReference type="AlphaFoldDB" id="A0ABD1AIH2"/>
<proteinExistence type="inferred from homology"/>
<protein>
    <submittedName>
        <fullName evidence="2">Spermidine coumaroyl-CoA acyltransferase</fullName>
    </submittedName>
</protein>
<dbReference type="Proteomes" id="UP001558713">
    <property type="component" value="Unassembled WGS sequence"/>
</dbReference>
<dbReference type="Gene3D" id="3.30.559.10">
    <property type="entry name" value="Chloramphenicol acetyltransferase-like domain"/>
    <property type="match status" value="1"/>
</dbReference>
<dbReference type="PANTHER" id="PTHR31147:SF29">
    <property type="entry name" value="SPERMIDINE COUMAROYL-COA ACYLTRANSFERASE"/>
    <property type="match status" value="1"/>
</dbReference>
<gene>
    <name evidence="2" type="ORF">V5N11_027144</name>
</gene>
<dbReference type="Pfam" id="PF02458">
    <property type="entry name" value="Transferase"/>
    <property type="match status" value="1"/>
</dbReference>
<comment type="similarity">
    <text evidence="1">Belongs to the plant acyltransferase family.</text>
</comment>
<evidence type="ECO:0000313" key="2">
    <source>
        <dbReference type="EMBL" id="KAL1206577.1"/>
    </source>
</evidence>